<evidence type="ECO:0000313" key="1">
    <source>
        <dbReference type="EMBL" id="RIV83867.1"/>
    </source>
</evidence>
<dbReference type="EMBL" id="QXFL01000008">
    <property type="protein sequence ID" value="RIV83867.1"/>
    <property type="molecule type" value="Genomic_DNA"/>
</dbReference>
<protein>
    <submittedName>
        <fullName evidence="1">Uncharacterized protein</fullName>
    </submittedName>
</protein>
<dbReference type="AlphaFoldDB" id="A0A418NP43"/>
<organism evidence="1 2">
    <name type="scientific">Aurantiacibacter zhengii</name>
    <dbReference type="NCBI Taxonomy" id="2307003"/>
    <lineage>
        <taxon>Bacteria</taxon>
        <taxon>Pseudomonadati</taxon>
        <taxon>Pseudomonadota</taxon>
        <taxon>Alphaproteobacteria</taxon>
        <taxon>Sphingomonadales</taxon>
        <taxon>Erythrobacteraceae</taxon>
        <taxon>Aurantiacibacter</taxon>
    </lineage>
</organism>
<dbReference type="RefSeq" id="WP_119587811.1">
    <property type="nucleotide sequence ID" value="NZ_CAWODQ010000028.1"/>
</dbReference>
<dbReference type="Proteomes" id="UP000286576">
    <property type="component" value="Unassembled WGS sequence"/>
</dbReference>
<reference evidence="1 2" key="1">
    <citation type="submission" date="2018-08" db="EMBL/GenBank/DDBJ databases">
        <title>Erythrobacter zhengii sp.nov., a bacterium isolated from deep-sea sediment.</title>
        <authorList>
            <person name="Fang C."/>
            <person name="Wu Y.-H."/>
            <person name="Sun C."/>
            <person name="Wang H."/>
            <person name="Cheng H."/>
            <person name="Meng F.-X."/>
            <person name="Wang C.-S."/>
            <person name="Xu X.-W."/>
        </authorList>
    </citation>
    <scope>NUCLEOTIDE SEQUENCE [LARGE SCALE GENOMIC DNA]</scope>
    <source>
        <strain evidence="1 2">V18</strain>
    </source>
</reference>
<name>A0A418NP43_9SPHN</name>
<sequence length="161" mass="18161">MAPEDPVEIEMDAEIERSAQDVYAMVNFADSRHHKAEVGVITRTGDATYEMVVDMLPDLTFTVRELEAVPNRSYSFESPLPTELGARLMKTVESYRIESLGPDRCKVTATTLAHFHPMKLKHYQEEITRIAVACNNSINKLKIHAEQGADTIREIEARQVA</sequence>
<comment type="caution">
    <text evidence="1">The sequence shown here is derived from an EMBL/GenBank/DDBJ whole genome shotgun (WGS) entry which is preliminary data.</text>
</comment>
<gene>
    <name evidence="1" type="ORF">D2V07_15390</name>
</gene>
<dbReference type="OrthoDB" id="7426251at2"/>
<evidence type="ECO:0000313" key="2">
    <source>
        <dbReference type="Proteomes" id="UP000286576"/>
    </source>
</evidence>
<dbReference type="SUPFAM" id="SSF55961">
    <property type="entry name" value="Bet v1-like"/>
    <property type="match status" value="1"/>
</dbReference>
<keyword evidence="2" id="KW-1185">Reference proteome</keyword>
<accession>A0A418NP43</accession>
<proteinExistence type="predicted"/>